<reference evidence="2 3" key="1">
    <citation type="submission" date="2016-07" db="EMBL/GenBank/DDBJ databases">
        <title>Draft genome sequence of Methyloligella halotolerans C2T (VKM B-2706T=CCUG 61687T=DSM 25045T), a halotolerant polyhydroxybutyrate accumulating methylotroph.</title>
        <authorList>
            <person name="Vasilenko O.V."/>
            <person name="Doronina N.V."/>
            <person name="Poroshina M.N."/>
            <person name="Tarlachkov S.V."/>
            <person name="Trotsenko Y.A."/>
        </authorList>
    </citation>
    <scope>NUCLEOTIDE SEQUENCE [LARGE SCALE GENOMIC DNA]</scope>
    <source>
        <strain evidence="2 3">VKM B-2706</strain>
    </source>
</reference>
<dbReference type="STRING" id="1177755.A7A08_01635"/>
<evidence type="ECO:0000313" key="2">
    <source>
        <dbReference type="EMBL" id="ODA67601.1"/>
    </source>
</evidence>
<protein>
    <submittedName>
        <fullName evidence="2">Uncharacterized protein</fullName>
    </submittedName>
</protein>
<dbReference type="AlphaFoldDB" id="A0A1E2RZG8"/>
<gene>
    <name evidence="2" type="ORF">A7A08_01635</name>
</gene>
<accession>A0A1E2RZG8</accession>
<sequence length="154" mass="16864">MDSVALTFRLYRLSWQIKAQAVEASFRRFVRACKYNPNQPRVLAGNADGGQWTDGDGGGAAAERTTEEATPSNAERVTDDFAGGEDRIAGGFDDEDMGTTVESFVAMRCKAFIHEVLPGQFYDKTIGEVGALAKAGDPMARRCMKLLSRGKYRK</sequence>
<evidence type="ECO:0000313" key="3">
    <source>
        <dbReference type="Proteomes" id="UP000095087"/>
    </source>
</evidence>
<evidence type="ECO:0000256" key="1">
    <source>
        <dbReference type="SAM" id="MobiDB-lite"/>
    </source>
</evidence>
<dbReference type="RefSeq" id="WP_069094932.1">
    <property type="nucleotide sequence ID" value="NZ_MASI01000003.1"/>
</dbReference>
<dbReference type="Proteomes" id="UP000095087">
    <property type="component" value="Unassembled WGS sequence"/>
</dbReference>
<feature type="compositionally biased region" description="Basic and acidic residues" evidence="1">
    <location>
        <begin position="76"/>
        <end position="88"/>
    </location>
</feature>
<keyword evidence="3" id="KW-1185">Reference proteome</keyword>
<comment type="caution">
    <text evidence="2">The sequence shown here is derived from an EMBL/GenBank/DDBJ whole genome shotgun (WGS) entry which is preliminary data.</text>
</comment>
<organism evidence="2 3">
    <name type="scientific">Methyloligella halotolerans</name>
    <dbReference type="NCBI Taxonomy" id="1177755"/>
    <lineage>
        <taxon>Bacteria</taxon>
        <taxon>Pseudomonadati</taxon>
        <taxon>Pseudomonadota</taxon>
        <taxon>Alphaproteobacteria</taxon>
        <taxon>Hyphomicrobiales</taxon>
        <taxon>Hyphomicrobiaceae</taxon>
        <taxon>Methyloligella</taxon>
    </lineage>
</organism>
<proteinExistence type="predicted"/>
<name>A0A1E2RZG8_9HYPH</name>
<feature type="region of interest" description="Disordered" evidence="1">
    <location>
        <begin position="43"/>
        <end position="89"/>
    </location>
</feature>
<dbReference type="EMBL" id="MASI01000003">
    <property type="protein sequence ID" value="ODA67601.1"/>
    <property type="molecule type" value="Genomic_DNA"/>
</dbReference>